<accession>S3DCR0</accession>
<evidence type="ECO:0000313" key="1">
    <source>
        <dbReference type="EMBL" id="EPE24483.1"/>
    </source>
</evidence>
<dbReference type="STRING" id="1116229.S3DCR0"/>
<organism evidence="1 2">
    <name type="scientific">Glarea lozoyensis (strain ATCC 20868 / MF5171)</name>
    <dbReference type="NCBI Taxonomy" id="1116229"/>
    <lineage>
        <taxon>Eukaryota</taxon>
        <taxon>Fungi</taxon>
        <taxon>Dikarya</taxon>
        <taxon>Ascomycota</taxon>
        <taxon>Pezizomycotina</taxon>
        <taxon>Leotiomycetes</taxon>
        <taxon>Helotiales</taxon>
        <taxon>Helotiaceae</taxon>
        <taxon>Glarea</taxon>
    </lineage>
</organism>
<gene>
    <name evidence="1" type="ORF">GLAREA_08335</name>
</gene>
<evidence type="ECO:0000313" key="2">
    <source>
        <dbReference type="Proteomes" id="UP000016922"/>
    </source>
</evidence>
<dbReference type="RefSeq" id="XP_008088571.1">
    <property type="nucleotide sequence ID" value="XM_008090380.1"/>
</dbReference>
<dbReference type="Proteomes" id="UP000016922">
    <property type="component" value="Unassembled WGS sequence"/>
</dbReference>
<dbReference type="HOGENOM" id="CLU_021599_5_2_1"/>
<dbReference type="GeneID" id="19467384"/>
<reference evidence="1 2" key="1">
    <citation type="journal article" date="2013" name="BMC Genomics">
        <title>Genomics-driven discovery of the pneumocandin biosynthetic gene cluster in the fungus Glarea lozoyensis.</title>
        <authorList>
            <person name="Chen L."/>
            <person name="Yue Q."/>
            <person name="Zhang X."/>
            <person name="Xiang M."/>
            <person name="Wang C."/>
            <person name="Li S."/>
            <person name="Che Y."/>
            <person name="Ortiz-Lopez F.J."/>
            <person name="Bills G.F."/>
            <person name="Liu X."/>
            <person name="An Z."/>
        </authorList>
    </citation>
    <scope>NUCLEOTIDE SEQUENCE [LARGE SCALE GENOMIC DNA]</scope>
    <source>
        <strain evidence="2">ATCC 20868 / MF5171</strain>
    </source>
</reference>
<dbReference type="KEGG" id="glz:GLAREA_08335"/>
<dbReference type="OrthoDB" id="3525185at2759"/>
<proteinExistence type="predicted"/>
<protein>
    <submittedName>
        <fullName evidence="1">Uncharacterized protein</fullName>
    </submittedName>
</protein>
<keyword evidence="2" id="KW-1185">Reference proteome</keyword>
<dbReference type="InterPro" id="IPR053178">
    <property type="entry name" value="Osmoadaptation_assoc"/>
</dbReference>
<dbReference type="EMBL" id="KE145373">
    <property type="protein sequence ID" value="EPE24483.1"/>
    <property type="molecule type" value="Genomic_DNA"/>
</dbReference>
<dbReference type="PANTHER" id="PTHR38111">
    <property type="entry name" value="ZN(2)-C6 FUNGAL-TYPE DOMAIN-CONTAINING PROTEIN-RELATED"/>
    <property type="match status" value="1"/>
</dbReference>
<dbReference type="AlphaFoldDB" id="S3DCR0"/>
<name>S3DCR0_GLAL2</name>
<dbReference type="PANTHER" id="PTHR38111:SF2">
    <property type="entry name" value="FINGER DOMAIN PROTEIN, PUTATIVE (AFU_ORTHOLOGUE AFUA_1G01560)-RELATED"/>
    <property type="match status" value="1"/>
</dbReference>
<sequence>MKRRKMVESLQIQDMREKKARTTSQDGSTTVLGIAKGFTPTDSLSLIGFRDDIVISFLVDKLAKGRAGQQEAIAAGQSWILELPKISHKSLAALGASFFGFAYKQRDVGLAAIKIYGNVLSDMQKCISNREDVRRGGTVEIITLMCMFELMTHREGTGWLSHAQMLEHLLSSFGPKRLMTASERSLFLEQRHLLFSRAIMTQTETCMAQPAWKSIPWELDPTSKQPIDFLMDIMCDIANYRARLRELSTSNENCQLAADLISTLHELNDWWEDYAVESISWCTEVKADAQNSVMQDDDGPILDTLFHYKDVWTAHSICFYDATRILLLELLKAVLPCEIFAQVSLENPNRTPLLGRSSDTNALALEIIRSLDYTNRYYENFMGTFCVALVLDVAYKALEEESRIRRWLLGGQEAKKLAKDKSKANSPAELPLVMLPTCQISYERWFYQSLRCPISLLENHLPSTA</sequence>
<dbReference type="OMA" id="VESISWC"/>